<dbReference type="GO" id="GO:0003924">
    <property type="term" value="F:GTPase activity"/>
    <property type="evidence" value="ECO:0007669"/>
    <property type="project" value="TreeGrafter"/>
</dbReference>
<dbReference type="GO" id="GO:0005829">
    <property type="term" value="C:cytosol"/>
    <property type="evidence" value="ECO:0007669"/>
    <property type="project" value="TreeGrafter"/>
</dbReference>
<organism evidence="1 2">
    <name type="scientific">Labeo rohita</name>
    <name type="common">Indian major carp</name>
    <name type="synonym">Cyprinus rohita</name>
    <dbReference type="NCBI Taxonomy" id="84645"/>
    <lineage>
        <taxon>Eukaryota</taxon>
        <taxon>Metazoa</taxon>
        <taxon>Chordata</taxon>
        <taxon>Craniata</taxon>
        <taxon>Vertebrata</taxon>
        <taxon>Euteleostomi</taxon>
        <taxon>Actinopterygii</taxon>
        <taxon>Neopterygii</taxon>
        <taxon>Teleostei</taxon>
        <taxon>Ostariophysi</taxon>
        <taxon>Cypriniformes</taxon>
        <taxon>Cyprinidae</taxon>
        <taxon>Labeoninae</taxon>
        <taxon>Labeonini</taxon>
        <taxon>Labeo</taxon>
    </lineage>
</organism>
<accession>A0A498L413</accession>
<dbReference type="AlphaFoldDB" id="A0A498L413"/>
<dbReference type="CDD" id="cd16268">
    <property type="entry name" value="EF2_II"/>
    <property type="match status" value="1"/>
</dbReference>
<dbReference type="GO" id="GO:0043022">
    <property type="term" value="F:ribosome binding"/>
    <property type="evidence" value="ECO:0007669"/>
    <property type="project" value="TreeGrafter"/>
</dbReference>
<dbReference type="STRING" id="84645.A0A498L413"/>
<dbReference type="InterPro" id="IPR009000">
    <property type="entry name" value="Transl_B-barrel_sf"/>
</dbReference>
<dbReference type="SUPFAM" id="SSF50447">
    <property type="entry name" value="Translation proteins"/>
    <property type="match status" value="1"/>
</dbReference>
<comment type="caution">
    <text evidence="1">The sequence shown here is derived from an EMBL/GenBank/DDBJ whole genome shotgun (WGS) entry which is preliminary data.</text>
</comment>
<dbReference type="GO" id="GO:0042256">
    <property type="term" value="P:cytosolic ribosome assembly"/>
    <property type="evidence" value="ECO:0007669"/>
    <property type="project" value="TreeGrafter"/>
</dbReference>
<keyword evidence="1" id="KW-0251">Elongation factor</keyword>
<dbReference type="PANTHER" id="PTHR42908">
    <property type="entry name" value="TRANSLATION ELONGATION FACTOR-RELATED"/>
    <property type="match status" value="1"/>
</dbReference>
<reference evidence="1 2" key="1">
    <citation type="submission" date="2018-03" db="EMBL/GenBank/DDBJ databases">
        <title>Draft genome sequence of Rohu Carp (Labeo rohita).</title>
        <authorList>
            <person name="Das P."/>
            <person name="Kushwaha B."/>
            <person name="Joshi C.G."/>
            <person name="Kumar D."/>
            <person name="Nagpure N.S."/>
            <person name="Sahoo L."/>
            <person name="Das S.P."/>
            <person name="Bit A."/>
            <person name="Patnaik S."/>
            <person name="Meher P.K."/>
            <person name="Jayasankar P."/>
            <person name="Koringa P.G."/>
            <person name="Patel N.V."/>
            <person name="Hinsu A.T."/>
            <person name="Kumar R."/>
            <person name="Pandey M."/>
            <person name="Agarwal S."/>
            <person name="Srivastava S."/>
            <person name="Singh M."/>
            <person name="Iquebal M.A."/>
            <person name="Jaiswal S."/>
            <person name="Angadi U.B."/>
            <person name="Kumar N."/>
            <person name="Raza M."/>
            <person name="Shah T.M."/>
            <person name="Rai A."/>
            <person name="Jena J.K."/>
        </authorList>
    </citation>
    <scope>NUCLEOTIDE SEQUENCE [LARGE SCALE GENOMIC DNA]</scope>
    <source>
        <strain evidence="1">DASCIFA01</strain>
        <tissue evidence="1">Testis</tissue>
    </source>
</reference>
<dbReference type="EMBL" id="QBIY01013489">
    <property type="protein sequence ID" value="RXN03151.1"/>
    <property type="molecule type" value="Genomic_DNA"/>
</dbReference>
<protein>
    <submittedName>
        <fullName evidence="1">Elongation factor-like GTPase 1</fullName>
    </submittedName>
</protein>
<evidence type="ECO:0000313" key="1">
    <source>
        <dbReference type="EMBL" id="RXN03151.1"/>
    </source>
</evidence>
<keyword evidence="1" id="KW-0648">Protein biosynthesis</keyword>
<name>A0A498L413_LABRO</name>
<sequence length="112" mass="12284">MRLVTVHYDALCAQTEALSVKTTVEEENKEHFVAFARVYSGVVRKGQKVFVLGPKYDPSLALRALPEGCSVADALPSIAHMACCTVDNLYLLMGRELEELNEVPSGNVLESE</sequence>
<keyword evidence="2" id="KW-1185">Reference proteome</keyword>
<evidence type="ECO:0000313" key="2">
    <source>
        <dbReference type="Proteomes" id="UP000290572"/>
    </source>
</evidence>
<gene>
    <name evidence="1" type="ORF">ROHU_034555</name>
</gene>
<dbReference type="Gene3D" id="2.40.30.10">
    <property type="entry name" value="Translation factors"/>
    <property type="match status" value="1"/>
</dbReference>
<dbReference type="PANTHER" id="PTHR42908:SF3">
    <property type="entry name" value="ELONGATION FACTOR-LIKE GTPASE 1"/>
    <property type="match status" value="1"/>
</dbReference>
<dbReference type="GO" id="GO:1990904">
    <property type="term" value="C:ribonucleoprotein complex"/>
    <property type="evidence" value="ECO:0007669"/>
    <property type="project" value="TreeGrafter"/>
</dbReference>
<dbReference type="GO" id="GO:0003746">
    <property type="term" value="F:translation elongation factor activity"/>
    <property type="evidence" value="ECO:0007669"/>
    <property type="project" value="UniProtKB-KW"/>
</dbReference>
<proteinExistence type="predicted"/>
<dbReference type="Proteomes" id="UP000290572">
    <property type="component" value="Unassembled WGS sequence"/>
</dbReference>